<feature type="transmembrane region" description="Helical" evidence="5">
    <location>
        <begin position="20"/>
        <end position="37"/>
    </location>
</feature>
<dbReference type="PANTHER" id="PTHR31465">
    <property type="entry name" value="PROTEIN RTA1-RELATED"/>
    <property type="match status" value="1"/>
</dbReference>
<sequence length="304" mass="34119">MSKDDTKQDMYGDKHPSIVPAYIFAFLFTCFTFIHIGNMIKYRGWFFLPFVLGGLLMSAGYHSKHMSLRDRTSLIKAAIAEIGILVAPALNAASLYMMLGRLTLMRPQKPRLSIIGRRWITAIFVIADLLSFFVQALGIGTIVSQQDLKKGEKPDEKLRKNGMKIVVVGACIQVFALLLFVLNTVIFQKREKKHYGGSNIIDPKLDHGMTKTKLFLVKNGKGADWHVLIGTMYAVSGLILLRSVFRAIEFLPSLADKVMGEDWALYCLDSLPMFFVLVVFAFVYPPAVLNEAKKRMEQAGMNNA</sequence>
<feature type="transmembrane region" description="Helical" evidence="5">
    <location>
        <begin position="263"/>
        <end position="284"/>
    </location>
</feature>
<dbReference type="STRING" id="1160509.A0A3N4IE72"/>
<dbReference type="InterPro" id="IPR007568">
    <property type="entry name" value="RTA1"/>
</dbReference>
<evidence type="ECO:0000256" key="2">
    <source>
        <dbReference type="ARBA" id="ARBA00022692"/>
    </source>
</evidence>
<dbReference type="Proteomes" id="UP000275078">
    <property type="component" value="Unassembled WGS sequence"/>
</dbReference>
<name>A0A3N4IE72_ASCIM</name>
<feature type="transmembrane region" description="Helical" evidence="5">
    <location>
        <begin position="223"/>
        <end position="243"/>
    </location>
</feature>
<protein>
    <recommendedName>
        <fullName evidence="8">RTA1-domain-containing protein</fullName>
    </recommendedName>
</protein>
<keyword evidence="2 5" id="KW-0812">Transmembrane</keyword>
<feature type="transmembrane region" description="Helical" evidence="5">
    <location>
        <begin position="74"/>
        <end position="99"/>
    </location>
</feature>
<evidence type="ECO:0000256" key="3">
    <source>
        <dbReference type="ARBA" id="ARBA00022989"/>
    </source>
</evidence>
<proteinExistence type="predicted"/>
<reference evidence="6 7" key="1">
    <citation type="journal article" date="2018" name="Nat. Ecol. Evol.">
        <title>Pezizomycetes genomes reveal the molecular basis of ectomycorrhizal truffle lifestyle.</title>
        <authorList>
            <person name="Murat C."/>
            <person name="Payen T."/>
            <person name="Noel B."/>
            <person name="Kuo A."/>
            <person name="Morin E."/>
            <person name="Chen J."/>
            <person name="Kohler A."/>
            <person name="Krizsan K."/>
            <person name="Balestrini R."/>
            <person name="Da Silva C."/>
            <person name="Montanini B."/>
            <person name="Hainaut M."/>
            <person name="Levati E."/>
            <person name="Barry K.W."/>
            <person name="Belfiori B."/>
            <person name="Cichocki N."/>
            <person name="Clum A."/>
            <person name="Dockter R.B."/>
            <person name="Fauchery L."/>
            <person name="Guy J."/>
            <person name="Iotti M."/>
            <person name="Le Tacon F."/>
            <person name="Lindquist E.A."/>
            <person name="Lipzen A."/>
            <person name="Malagnac F."/>
            <person name="Mello A."/>
            <person name="Molinier V."/>
            <person name="Miyauchi S."/>
            <person name="Poulain J."/>
            <person name="Riccioni C."/>
            <person name="Rubini A."/>
            <person name="Sitrit Y."/>
            <person name="Splivallo R."/>
            <person name="Traeger S."/>
            <person name="Wang M."/>
            <person name="Zifcakova L."/>
            <person name="Wipf D."/>
            <person name="Zambonelli A."/>
            <person name="Paolocci F."/>
            <person name="Nowrousian M."/>
            <person name="Ottonello S."/>
            <person name="Baldrian P."/>
            <person name="Spatafora J.W."/>
            <person name="Henrissat B."/>
            <person name="Nagy L.G."/>
            <person name="Aury J.M."/>
            <person name="Wincker P."/>
            <person name="Grigoriev I.V."/>
            <person name="Bonfante P."/>
            <person name="Martin F.M."/>
        </authorList>
    </citation>
    <scope>NUCLEOTIDE SEQUENCE [LARGE SCALE GENOMIC DNA]</scope>
    <source>
        <strain evidence="6 7">RN42</strain>
    </source>
</reference>
<evidence type="ECO:0000256" key="4">
    <source>
        <dbReference type="ARBA" id="ARBA00023136"/>
    </source>
</evidence>
<feature type="transmembrane region" description="Helical" evidence="5">
    <location>
        <begin position="163"/>
        <end position="186"/>
    </location>
</feature>
<dbReference type="EMBL" id="ML119671">
    <property type="protein sequence ID" value="RPA82511.1"/>
    <property type="molecule type" value="Genomic_DNA"/>
</dbReference>
<feature type="transmembrane region" description="Helical" evidence="5">
    <location>
        <begin position="44"/>
        <end position="62"/>
    </location>
</feature>
<keyword evidence="7" id="KW-1185">Reference proteome</keyword>
<organism evidence="6 7">
    <name type="scientific">Ascobolus immersus RN42</name>
    <dbReference type="NCBI Taxonomy" id="1160509"/>
    <lineage>
        <taxon>Eukaryota</taxon>
        <taxon>Fungi</taxon>
        <taxon>Dikarya</taxon>
        <taxon>Ascomycota</taxon>
        <taxon>Pezizomycotina</taxon>
        <taxon>Pezizomycetes</taxon>
        <taxon>Pezizales</taxon>
        <taxon>Ascobolaceae</taxon>
        <taxon>Ascobolus</taxon>
    </lineage>
</organism>
<evidence type="ECO:0000313" key="6">
    <source>
        <dbReference type="EMBL" id="RPA82511.1"/>
    </source>
</evidence>
<evidence type="ECO:0008006" key="8">
    <source>
        <dbReference type="Google" id="ProtNLM"/>
    </source>
</evidence>
<evidence type="ECO:0000313" key="7">
    <source>
        <dbReference type="Proteomes" id="UP000275078"/>
    </source>
</evidence>
<gene>
    <name evidence="6" type="ORF">BJ508DRAFT_414122</name>
</gene>
<evidence type="ECO:0000256" key="1">
    <source>
        <dbReference type="ARBA" id="ARBA00004141"/>
    </source>
</evidence>
<dbReference type="OrthoDB" id="3358017at2759"/>
<dbReference type="Pfam" id="PF04479">
    <property type="entry name" value="RTA1"/>
    <property type="match status" value="1"/>
</dbReference>
<dbReference type="GO" id="GO:0016020">
    <property type="term" value="C:membrane"/>
    <property type="evidence" value="ECO:0007669"/>
    <property type="project" value="UniProtKB-SubCell"/>
</dbReference>
<keyword evidence="4 5" id="KW-0472">Membrane</keyword>
<comment type="subcellular location">
    <subcellularLocation>
        <location evidence="1">Membrane</location>
        <topology evidence="1">Multi-pass membrane protein</topology>
    </subcellularLocation>
</comment>
<keyword evidence="3 5" id="KW-1133">Transmembrane helix</keyword>
<dbReference type="PANTHER" id="PTHR31465:SF1">
    <property type="entry name" value="PROTEIN RTA1-RELATED"/>
    <property type="match status" value="1"/>
</dbReference>
<feature type="transmembrane region" description="Helical" evidence="5">
    <location>
        <begin position="119"/>
        <end position="143"/>
    </location>
</feature>
<dbReference type="AlphaFoldDB" id="A0A3N4IE72"/>
<accession>A0A3N4IE72</accession>
<evidence type="ECO:0000256" key="5">
    <source>
        <dbReference type="SAM" id="Phobius"/>
    </source>
</evidence>